<evidence type="ECO:0000313" key="1">
    <source>
        <dbReference type="EMBL" id="MDA0637075.1"/>
    </source>
</evidence>
<reference evidence="1" key="1">
    <citation type="submission" date="2022-11" db="EMBL/GenBank/DDBJ databases">
        <title>Nonomuraea corallina sp. nov., a new species of the genus Nonomuraea isolated from sea side sediment in Thai sea.</title>
        <authorList>
            <person name="Ngamcharungchit C."/>
            <person name="Matsumoto A."/>
            <person name="Suriyachadkun C."/>
            <person name="Panbangred W."/>
            <person name="Inahashi Y."/>
            <person name="Intra B."/>
        </authorList>
    </citation>
    <scope>NUCLEOTIDE SEQUENCE</scope>
    <source>
        <strain evidence="1">MCN248</strain>
    </source>
</reference>
<protein>
    <recommendedName>
        <fullName evidence="3">ATP-binding cassette domain-containing protein</fullName>
    </recommendedName>
</protein>
<dbReference type="RefSeq" id="WP_270157984.1">
    <property type="nucleotide sequence ID" value="NZ_JAPNNL010000136.1"/>
</dbReference>
<evidence type="ECO:0008006" key="3">
    <source>
        <dbReference type="Google" id="ProtNLM"/>
    </source>
</evidence>
<evidence type="ECO:0000313" key="2">
    <source>
        <dbReference type="Proteomes" id="UP001144036"/>
    </source>
</evidence>
<comment type="caution">
    <text evidence="1">The sequence shown here is derived from an EMBL/GenBank/DDBJ whole genome shotgun (WGS) entry which is preliminary data.</text>
</comment>
<dbReference type="Proteomes" id="UP001144036">
    <property type="component" value="Unassembled WGS sequence"/>
</dbReference>
<dbReference type="EMBL" id="JAPNNL010000136">
    <property type="protein sequence ID" value="MDA0637075.1"/>
    <property type="molecule type" value="Genomic_DNA"/>
</dbReference>
<dbReference type="Gene3D" id="3.40.50.300">
    <property type="entry name" value="P-loop containing nucleotide triphosphate hydrolases"/>
    <property type="match status" value="1"/>
</dbReference>
<gene>
    <name evidence="1" type="ORF">OUY22_27040</name>
</gene>
<keyword evidence="2" id="KW-1185">Reference proteome</keyword>
<sequence length="54" mass="5599">MIIDAKGLKKTFTSRSRKGVQEVEAVRGVDLGVKDGEIYGVLGPNGAGKPDAGL</sequence>
<proteinExistence type="predicted"/>
<dbReference type="InterPro" id="IPR027417">
    <property type="entry name" value="P-loop_NTPase"/>
</dbReference>
<dbReference type="SUPFAM" id="SSF52540">
    <property type="entry name" value="P-loop containing nucleoside triphosphate hydrolases"/>
    <property type="match status" value="1"/>
</dbReference>
<accession>A0ABT4SIY5</accession>
<organism evidence="1 2">
    <name type="scientific">Nonomuraea corallina</name>
    <dbReference type="NCBI Taxonomy" id="2989783"/>
    <lineage>
        <taxon>Bacteria</taxon>
        <taxon>Bacillati</taxon>
        <taxon>Actinomycetota</taxon>
        <taxon>Actinomycetes</taxon>
        <taxon>Streptosporangiales</taxon>
        <taxon>Streptosporangiaceae</taxon>
        <taxon>Nonomuraea</taxon>
    </lineage>
</organism>
<name>A0ABT4SIY5_9ACTN</name>